<evidence type="ECO:0000259" key="1">
    <source>
        <dbReference type="Pfam" id="PF13460"/>
    </source>
</evidence>
<reference evidence="2 3" key="1">
    <citation type="submission" date="2019-07" db="EMBL/GenBank/DDBJ databases">
        <title>Whole genome shotgun sequence of Kocuria turfanensis NBRC 107627.</title>
        <authorList>
            <person name="Hosoyama A."/>
            <person name="Uohara A."/>
            <person name="Ohji S."/>
            <person name="Ichikawa N."/>
        </authorList>
    </citation>
    <scope>NUCLEOTIDE SEQUENCE [LARGE SCALE GENOMIC DNA]</scope>
    <source>
        <strain evidence="2 3">NBRC 107627</strain>
    </source>
</reference>
<dbReference type="InterPro" id="IPR016040">
    <property type="entry name" value="NAD(P)-bd_dom"/>
</dbReference>
<accession>A0A512IAY5</accession>
<evidence type="ECO:0000313" key="2">
    <source>
        <dbReference type="EMBL" id="GEO94860.1"/>
    </source>
</evidence>
<protein>
    <submittedName>
        <fullName evidence="2">NADH-flavin reductase</fullName>
    </submittedName>
</protein>
<dbReference type="RefSeq" id="WP_062735068.1">
    <property type="nucleotide sequence ID" value="NZ_BJZS01000028.1"/>
</dbReference>
<keyword evidence="3" id="KW-1185">Reference proteome</keyword>
<feature type="domain" description="NAD(P)-binding" evidence="1">
    <location>
        <begin position="7"/>
        <end position="193"/>
    </location>
</feature>
<dbReference type="InterPro" id="IPR051606">
    <property type="entry name" value="Polyketide_Oxido-like"/>
</dbReference>
<dbReference type="EMBL" id="BJZS01000028">
    <property type="protein sequence ID" value="GEO94860.1"/>
    <property type="molecule type" value="Genomic_DNA"/>
</dbReference>
<dbReference type="PANTHER" id="PTHR43355">
    <property type="entry name" value="FLAVIN REDUCTASE (NADPH)"/>
    <property type="match status" value="1"/>
</dbReference>
<comment type="caution">
    <text evidence="2">The sequence shown here is derived from an EMBL/GenBank/DDBJ whole genome shotgun (WGS) entry which is preliminary data.</text>
</comment>
<name>A0A512IAY5_9MICC</name>
<dbReference type="SUPFAM" id="SSF51735">
    <property type="entry name" value="NAD(P)-binding Rossmann-fold domains"/>
    <property type="match status" value="1"/>
</dbReference>
<organism evidence="2 3">
    <name type="scientific">Kocuria turfanensis</name>
    <dbReference type="NCBI Taxonomy" id="388357"/>
    <lineage>
        <taxon>Bacteria</taxon>
        <taxon>Bacillati</taxon>
        <taxon>Actinomycetota</taxon>
        <taxon>Actinomycetes</taxon>
        <taxon>Micrococcales</taxon>
        <taxon>Micrococcaceae</taxon>
        <taxon>Kocuria</taxon>
    </lineage>
</organism>
<dbReference type="Proteomes" id="UP000321103">
    <property type="component" value="Unassembled WGS sequence"/>
</dbReference>
<dbReference type="Gene3D" id="3.40.50.720">
    <property type="entry name" value="NAD(P)-binding Rossmann-like Domain"/>
    <property type="match status" value="1"/>
</dbReference>
<dbReference type="STRING" id="388357.GCA_001580365_01305"/>
<dbReference type="InterPro" id="IPR036291">
    <property type="entry name" value="NAD(P)-bd_dom_sf"/>
</dbReference>
<gene>
    <name evidence="2" type="ORF">KTU01_09830</name>
</gene>
<evidence type="ECO:0000313" key="3">
    <source>
        <dbReference type="Proteomes" id="UP000321103"/>
    </source>
</evidence>
<dbReference type="AlphaFoldDB" id="A0A512IAY5"/>
<dbReference type="GO" id="GO:0016646">
    <property type="term" value="F:oxidoreductase activity, acting on the CH-NH group of donors, NAD or NADP as acceptor"/>
    <property type="evidence" value="ECO:0007669"/>
    <property type="project" value="TreeGrafter"/>
</dbReference>
<dbReference type="PANTHER" id="PTHR43355:SF2">
    <property type="entry name" value="FLAVIN REDUCTASE (NADPH)"/>
    <property type="match status" value="1"/>
</dbReference>
<proteinExistence type="predicted"/>
<dbReference type="Pfam" id="PF13460">
    <property type="entry name" value="NAD_binding_10"/>
    <property type="match status" value="1"/>
</dbReference>
<sequence>MNVTVLGASGRTGRLLVQELLRRGHGVTALVRDPSRAPEGARVVVGDSRNGEALRSALAGADAVVSALGPSGKDTHLHRETVAQLAPALRAAAVRRYVGVSGAGVTADGDRKRPRDRAISTAMGWFAPSMVADKAAELAAWQDTGAEWTLVRPPRLLEGPATGRVEHDAHVSARSTGMRRADLAAFLADVLEQGLYVRQAPFAATAGRGS</sequence>